<evidence type="ECO:0000313" key="8">
    <source>
        <dbReference type="Proteomes" id="UP000223606"/>
    </source>
</evidence>
<dbReference type="Pfam" id="PF01810">
    <property type="entry name" value="LysE"/>
    <property type="match status" value="1"/>
</dbReference>
<keyword evidence="8" id="KW-1185">Reference proteome</keyword>
<evidence type="ECO:0000313" key="7">
    <source>
        <dbReference type="EMBL" id="SON58210.1"/>
    </source>
</evidence>
<dbReference type="EMBL" id="LT960614">
    <property type="protein sequence ID" value="SON58210.1"/>
    <property type="molecule type" value="Genomic_DNA"/>
</dbReference>
<keyword evidence="3 6" id="KW-0812">Transmembrane</keyword>
<evidence type="ECO:0000256" key="1">
    <source>
        <dbReference type="ARBA" id="ARBA00004651"/>
    </source>
</evidence>
<evidence type="ECO:0000256" key="2">
    <source>
        <dbReference type="ARBA" id="ARBA00022475"/>
    </source>
</evidence>
<evidence type="ECO:0000256" key="4">
    <source>
        <dbReference type="ARBA" id="ARBA00022989"/>
    </source>
</evidence>
<dbReference type="Proteomes" id="UP000223606">
    <property type="component" value="Chromosome 1"/>
</dbReference>
<proteinExistence type="predicted"/>
<dbReference type="OrthoDB" id="7724143at2"/>
<dbReference type="RefSeq" id="WP_157775797.1">
    <property type="nucleotide sequence ID" value="NZ_LT960614.1"/>
</dbReference>
<organism evidence="7 8">
    <name type="scientific">Hartmannibacter diazotrophicus</name>
    <dbReference type="NCBI Taxonomy" id="1482074"/>
    <lineage>
        <taxon>Bacteria</taxon>
        <taxon>Pseudomonadati</taxon>
        <taxon>Pseudomonadota</taxon>
        <taxon>Alphaproteobacteria</taxon>
        <taxon>Hyphomicrobiales</taxon>
        <taxon>Pleomorphomonadaceae</taxon>
        <taxon>Hartmannibacter</taxon>
    </lineage>
</organism>
<evidence type="ECO:0000256" key="6">
    <source>
        <dbReference type="SAM" id="Phobius"/>
    </source>
</evidence>
<dbReference type="GO" id="GO:0033228">
    <property type="term" value="P:cysteine export across plasma membrane"/>
    <property type="evidence" value="ECO:0007669"/>
    <property type="project" value="TreeGrafter"/>
</dbReference>
<dbReference type="PANTHER" id="PTHR30086">
    <property type="entry name" value="ARGININE EXPORTER PROTEIN ARGO"/>
    <property type="match status" value="1"/>
</dbReference>
<dbReference type="GO" id="GO:0015171">
    <property type="term" value="F:amino acid transmembrane transporter activity"/>
    <property type="evidence" value="ECO:0007669"/>
    <property type="project" value="TreeGrafter"/>
</dbReference>
<dbReference type="PANTHER" id="PTHR30086:SF20">
    <property type="entry name" value="ARGININE EXPORTER PROTEIN ARGO-RELATED"/>
    <property type="match status" value="1"/>
</dbReference>
<reference evidence="8" key="1">
    <citation type="submission" date="2017-09" db="EMBL/GenBank/DDBJ databases">
        <title>Genome sequence of Nannocystis excedens DSM 71.</title>
        <authorList>
            <person name="Blom J."/>
        </authorList>
    </citation>
    <scope>NUCLEOTIDE SEQUENCE [LARGE SCALE GENOMIC DNA]</scope>
    <source>
        <strain evidence="8">type strain: E19</strain>
    </source>
</reference>
<dbReference type="InterPro" id="IPR001123">
    <property type="entry name" value="LeuE-type"/>
</dbReference>
<evidence type="ECO:0000256" key="3">
    <source>
        <dbReference type="ARBA" id="ARBA00022692"/>
    </source>
</evidence>
<feature type="transmembrane region" description="Helical" evidence="6">
    <location>
        <begin position="145"/>
        <end position="166"/>
    </location>
</feature>
<keyword evidence="4 6" id="KW-1133">Transmembrane helix</keyword>
<dbReference type="GO" id="GO:0005886">
    <property type="term" value="C:plasma membrane"/>
    <property type="evidence" value="ECO:0007669"/>
    <property type="project" value="UniProtKB-SubCell"/>
</dbReference>
<feature type="transmembrane region" description="Helical" evidence="6">
    <location>
        <begin position="71"/>
        <end position="89"/>
    </location>
</feature>
<dbReference type="AlphaFoldDB" id="A0A2C9DDG4"/>
<keyword evidence="2" id="KW-1003">Cell membrane</keyword>
<comment type="subcellular location">
    <subcellularLocation>
        <location evidence="1">Cell membrane</location>
        <topology evidence="1">Multi-pass membrane protein</topology>
    </subcellularLocation>
</comment>
<sequence length="197" mass="20360">METLIGFVTAALALTGSPGPNTLSLAAAGAAFGARASMPYFWGLLAGMLAVMAIVGTGVTGILLAVPSAAAVLTIAAGVYFLWLAWKIATAPPLDDAGARRRLPRFRDGAFLSLVNPKAYAAMASLFSGFQLLQDSPAADGLAKTGLLLADIAIVNVVWLQAGAMLTRYFREPKASRAINIGFAILLILSVGLAVLR</sequence>
<protein>
    <submittedName>
        <fullName evidence="7">Cysteine/O-acetylserine efflux protein</fullName>
    </submittedName>
</protein>
<accession>A0A2C9DDG4</accession>
<feature type="transmembrane region" description="Helical" evidence="6">
    <location>
        <begin position="109"/>
        <end position="133"/>
    </location>
</feature>
<dbReference type="KEGG" id="hdi:HDIA_4669"/>
<feature type="transmembrane region" description="Helical" evidence="6">
    <location>
        <begin position="178"/>
        <end position="196"/>
    </location>
</feature>
<evidence type="ECO:0000256" key="5">
    <source>
        <dbReference type="ARBA" id="ARBA00023136"/>
    </source>
</evidence>
<feature type="transmembrane region" description="Helical" evidence="6">
    <location>
        <begin position="43"/>
        <end position="64"/>
    </location>
</feature>
<keyword evidence="5 6" id="KW-0472">Membrane</keyword>
<gene>
    <name evidence="7" type="primary">eamB</name>
    <name evidence="7" type="ORF">HDIA_4669</name>
</gene>
<name>A0A2C9DDG4_9HYPH</name>